<protein>
    <submittedName>
        <fullName evidence="1">Uncharacterized protein</fullName>
    </submittedName>
</protein>
<accession>A0A6J7WAD1</accession>
<dbReference type="EMBL" id="LR798208">
    <property type="protein sequence ID" value="CAB5187263.1"/>
    <property type="molecule type" value="Genomic_DNA"/>
</dbReference>
<reference evidence="1" key="1">
    <citation type="submission" date="2020-05" db="EMBL/GenBank/DDBJ databases">
        <authorList>
            <person name="Chiriac C."/>
            <person name="Salcher M."/>
            <person name="Ghai R."/>
            <person name="Kavagutti S V."/>
        </authorList>
    </citation>
    <scope>NUCLEOTIDE SEQUENCE</scope>
</reference>
<sequence>MRYSIKKEMSIMIVFTKHIEEFVRQNLHIDYMLNDNSGERKQLTGILRDSEWVIMKLTEIFEEIYETYEKTGELDSGIWVLEGGDKNNPQNYPVELEVNDDDEVWNGYIYFDTGLGFDEMETGWTIQIDPVDMKSFIRDKRLDLLLD</sequence>
<evidence type="ECO:0000313" key="1">
    <source>
        <dbReference type="EMBL" id="CAB5187263.1"/>
    </source>
</evidence>
<organism evidence="1">
    <name type="scientific">uncultured Caudovirales phage</name>
    <dbReference type="NCBI Taxonomy" id="2100421"/>
    <lineage>
        <taxon>Viruses</taxon>
        <taxon>Duplodnaviria</taxon>
        <taxon>Heunggongvirae</taxon>
        <taxon>Uroviricota</taxon>
        <taxon>Caudoviricetes</taxon>
        <taxon>Peduoviridae</taxon>
        <taxon>Maltschvirus</taxon>
        <taxon>Maltschvirus maltsch</taxon>
    </lineage>
</organism>
<name>A0A6J7WAD1_9CAUD</name>
<gene>
    <name evidence="1" type="ORF">UFOVP163_24</name>
</gene>
<proteinExistence type="predicted"/>